<dbReference type="AlphaFoldDB" id="A0A6G0YA47"/>
<sequence>MRNVMEEKAKQNIDEAQASQCYSYSKRHNTGQIFQEGDKGFVRNLCRDDWKCGWRQIPWKGPHEINNMMLKSGSKSSDTDDFKDNDDLQVKDIEYTKLKLDELKDTRVFNPVTKPWQLR</sequence>
<dbReference type="EMBL" id="VUJU01005242">
    <property type="protein sequence ID" value="KAF0751829.1"/>
    <property type="molecule type" value="Genomic_DNA"/>
</dbReference>
<proteinExistence type="predicted"/>
<gene>
    <name evidence="1" type="ORF">FWK35_00012446</name>
</gene>
<organism evidence="1 2">
    <name type="scientific">Aphis craccivora</name>
    <name type="common">Cowpea aphid</name>
    <dbReference type="NCBI Taxonomy" id="307492"/>
    <lineage>
        <taxon>Eukaryota</taxon>
        <taxon>Metazoa</taxon>
        <taxon>Ecdysozoa</taxon>
        <taxon>Arthropoda</taxon>
        <taxon>Hexapoda</taxon>
        <taxon>Insecta</taxon>
        <taxon>Pterygota</taxon>
        <taxon>Neoptera</taxon>
        <taxon>Paraneoptera</taxon>
        <taxon>Hemiptera</taxon>
        <taxon>Sternorrhyncha</taxon>
        <taxon>Aphidomorpha</taxon>
        <taxon>Aphidoidea</taxon>
        <taxon>Aphididae</taxon>
        <taxon>Aphidini</taxon>
        <taxon>Aphis</taxon>
        <taxon>Aphis</taxon>
    </lineage>
</organism>
<reference evidence="1 2" key="1">
    <citation type="submission" date="2019-08" db="EMBL/GenBank/DDBJ databases">
        <title>Whole genome of Aphis craccivora.</title>
        <authorList>
            <person name="Voronova N.V."/>
            <person name="Shulinski R.S."/>
            <person name="Bandarenka Y.V."/>
            <person name="Zhorov D.G."/>
            <person name="Warner D."/>
        </authorList>
    </citation>
    <scope>NUCLEOTIDE SEQUENCE [LARGE SCALE GENOMIC DNA]</scope>
    <source>
        <strain evidence="1">180601</strain>
        <tissue evidence="1">Whole Body</tissue>
    </source>
</reference>
<accession>A0A6G0YA47</accession>
<dbReference type="Proteomes" id="UP000478052">
    <property type="component" value="Unassembled WGS sequence"/>
</dbReference>
<dbReference type="OrthoDB" id="6595976at2759"/>
<protein>
    <submittedName>
        <fullName evidence="1">Uncharacterized protein</fullName>
    </submittedName>
</protein>
<keyword evidence="2" id="KW-1185">Reference proteome</keyword>
<evidence type="ECO:0000313" key="2">
    <source>
        <dbReference type="Proteomes" id="UP000478052"/>
    </source>
</evidence>
<evidence type="ECO:0000313" key="1">
    <source>
        <dbReference type="EMBL" id="KAF0751829.1"/>
    </source>
</evidence>
<name>A0A6G0YA47_APHCR</name>
<comment type="caution">
    <text evidence="1">The sequence shown here is derived from an EMBL/GenBank/DDBJ whole genome shotgun (WGS) entry which is preliminary data.</text>
</comment>